<dbReference type="PANTHER" id="PTHR31719:SF179">
    <property type="entry name" value="OS08G0148400 PROTEIN"/>
    <property type="match status" value="1"/>
</dbReference>
<keyword evidence="4" id="KW-0539">Nucleus</keyword>
<reference evidence="7 8" key="1">
    <citation type="journal article" date="2018" name="PLoS Genet.">
        <title>Population sequencing reveals clonal diversity and ancestral inbreeding in the grapevine cultivar Chardonnay.</title>
        <authorList>
            <person name="Roach M.J."/>
            <person name="Johnson D.L."/>
            <person name="Bohlmann J."/>
            <person name="van Vuuren H.J."/>
            <person name="Jones S.J."/>
            <person name="Pretorius I.S."/>
            <person name="Schmidt S.A."/>
            <person name="Borneman A.R."/>
        </authorList>
    </citation>
    <scope>NUCLEOTIDE SEQUENCE [LARGE SCALE GENOMIC DNA]</scope>
    <source>
        <strain evidence="8">cv. Chardonnay</strain>
        <tissue evidence="7">Leaf</tissue>
    </source>
</reference>
<evidence type="ECO:0000256" key="4">
    <source>
        <dbReference type="ARBA" id="ARBA00023242"/>
    </source>
</evidence>
<feature type="region of interest" description="Disordered" evidence="5">
    <location>
        <begin position="206"/>
        <end position="243"/>
    </location>
</feature>
<keyword evidence="2" id="KW-0238">DNA-binding</keyword>
<accession>A0A438DBI8</accession>
<comment type="caution">
    <text evidence="7">The sequence shown here is derived from an EMBL/GenBank/DDBJ whole genome shotgun (WGS) entry which is preliminary data.</text>
</comment>
<dbReference type="SUPFAM" id="SSF101941">
    <property type="entry name" value="NAC domain"/>
    <property type="match status" value="1"/>
</dbReference>
<dbReference type="PROSITE" id="PS51005">
    <property type="entry name" value="NAC"/>
    <property type="match status" value="1"/>
</dbReference>
<dbReference type="AlphaFoldDB" id="A0A438DBI8"/>
<name>A0A438DBI8_VITVI</name>
<dbReference type="Gene3D" id="2.170.150.80">
    <property type="entry name" value="NAC domain"/>
    <property type="match status" value="1"/>
</dbReference>
<organism evidence="7 8">
    <name type="scientific">Vitis vinifera</name>
    <name type="common">Grape</name>
    <dbReference type="NCBI Taxonomy" id="29760"/>
    <lineage>
        <taxon>Eukaryota</taxon>
        <taxon>Viridiplantae</taxon>
        <taxon>Streptophyta</taxon>
        <taxon>Embryophyta</taxon>
        <taxon>Tracheophyta</taxon>
        <taxon>Spermatophyta</taxon>
        <taxon>Magnoliopsida</taxon>
        <taxon>eudicotyledons</taxon>
        <taxon>Gunneridae</taxon>
        <taxon>Pentapetalae</taxon>
        <taxon>rosids</taxon>
        <taxon>Vitales</taxon>
        <taxon>Vitaceae</taxon>
        <taxon>Viteae</taxon>
        <taxon>Vitis</taxon>
    </lineage>
</organism>
<proteinExistence type="predicted"/>
<keyword evidence="1" id="KW-0805">Transcription regulation</keyword>
<gene>
    <name evidence="7" type="primary">ONAC010_1</name>
    <name evidence="7" type="ORF">CK203_100168</name>
</gene>
<evidence type="ECO:0000313" key="7">
    <source>
        <dbReference type="EMBL" id="RVW32821.1"/>
    </source>
</evidence>
<evidence type="ECO:0000313" key="8">
    <source>
        <dbReference type="Proteomes" id="UP000288805"/>
    </source>
</evidence>
<dbReference type="InterPro" id="IPR036093">
    <property type="entry name" value="NAC_dom_sf"/>
</dbReference>
<keyword evidence="3" id="KW-0804">Transcription</keyword>
<evidence type="ECO:0000259" key="6">
    <source>
        <dbReference type="PROSITE" id="PS51005"/>
    </source>
</evidence>
<evidence type="ECO:0000256" key="3">
    <source>
        <dbReference type="ARBA" id="ARBA00023163"/>
    </source>
</evidence>
<dbReference type="PANTHER" id="PTHR31719">
    <property type="entry name" value="NAC TRANSCRIPTION FACTOR 56"/>
    <property type="match status" value="1"/>
</dbReference>
<feature type="domain" description="NAC" evidence="6">
    <location>
        <begin position="50"/>
        <end position="205"/>
    </location>
</feature>
<evidence type="ECO:0000256" key="1">
    <source>
        <dbReference type="ARBA" id="ARBA00023015"/>
    </source>
</evidence>
<dbReference type="InterPro" id="IPR003441">
    <property type="entry name" value="NAC-dom"/>
</dbReference>
<dbReference type="GO" id="GO:0003677">
    <property type="term" value="F:DNA binding"/>
    <property type="evidence" value="ECO:0007669"/>
    <property type="project" value="UniProtKB-KW"/>
</dbReference>
<dbReference type="Proteomes" id="UP000288805">
    <property type="component" value="Unassembled WGS sequence"/>
</dbReference>
<sequence>MDFINTQREMVGSTQVPVGGFRIPKLEEAEEEIRILDYGFKNKDEFLNSMPPGYKFSPTDEEVILYYLRPKIENKPLPINRIVEVDLYQYDPEDLTALFPPCGNYNDEIAAWFFFTPRDRKYPNGMRPSRRAGKGYWKAIGGDKTIKCEDQTIGYRKVLVFHRGKAPKGEKTNWIMYEFRGKEPPRSPSANTMRLDIVLSKIYKQPNKPLRRRSSTHAPEPEPEPPHPVKVESGGMEQNGGQTRLFTQGTGQELNQIISYADAYEEQCYYNSSQMPLQTQQPQPKTEIFQTPQEHDNFALQNNTQFPILDPSVFMPLPTLHQPIHSIGQGLDNFDRMNGAIGNSSFDAGNNIDFGNVPGFDSIDYGNPGICPMINYGNDAAPMSSNMNGNYDRRLLHGRNNNRQL</sequence>
<evidence type="ECO:0000256" key="5">
    <source>
        <dbReference type="SAM" id="MobiDB-lite"/>
    </source>
</evidence>
<dbReference type="GO" id="GO:0006355">
    <property type="term" value="P:regulation of DNA-templated transcription"/>
    <property type="evidence" value="ECO:0007669"/>
    <property type="project" value="InterPro"/>
</dbReference>
<evidence type="ECO:0000256" key="2">
    <source>
        <dbReference type="ARBA" id="ARBA00023125"/>
    </source>
</evidence>
<protein>
    <submittedName>
        <fullName evidence="7">NAC transcription factor ONAC010</fullName>
    </submittedName>
</protein>
<dbReference type="Pfam" id="PF02365">
    <property type="entry name" value="NAM"/>
    <property type="match status" value="1"/>
</dbReference>
<dbReference type="EMBL" id="QGNW01001705">
    <property type="protein sequence ID" value="RVW32821.1"/>
    <property type="molecule type" value="Genomic_DNA"/>
</dbReference>